<sequence length="96" mass="10799">MKKDKQKVLDEVWDESRIESFLELQPADACDADFYRLQKAYQGMRADDFAVFLGLFAKGNHNINATDLNGRSLLSYVKEHKSAGDYAAALQQHGAC</sequence>
<evidence type="ECO:0000313" key="2">
    <source>
        <dbReference type="Proteomes" id="UP000610558"/>
    </source>
</evidence>
<dbReference type="RefSeq" id="WP_190763930.1">
    <property type="nucleotide sequence ID" value="NZ_JACXLD010000003.1"/>
</dbReference>
<dbReference type="Proteomes" id="UP000610558">
    <property type="component" value="Unassembled WGS sequence"/>
</dbReference>
<reference evidence="1" key="1">
    <citation type="submission" date="2020-09" db="EMBL/GenBank/DDBJ databases">
        <authorList>
            <person name="Yoon J.-W."/>
        </authorList>
    </citation>
    <scope>NUCLEOTIDE SEQUENCE</scope>
    <source>
        <strain evidence="1">KMU-158</strain>
    </source>
</reference>
<dbReference type="InterPro" id="IPR047742">
    <property type="entry name" value="PA4642-like"/>
</dbReference>
<proteinExistence type="predicted"/>
<comment type="caution">
    <text evidence="1">The sequence shown here is derived from an EMBL/GenBank/DDBJ whole genome shotgun (WGS) entry which is preliminary data.</text>
</comment>
<organism evidence="1 2">
    <name type="scientific">Spongiibacter pelagi</name>
    <dbReference type="NCBI Taxonomy" id="2760804"/>
    <lineage>
        <taxon>Bacteria</taxon>
        <taxon>Pseudomonadati</taxon>
        <taxon>Pseudomonadota</taxon>
        <taxon>Gammaproteobacteria</taxon>
        <taxon>Cellvibrionales</taxon>
        <taxon>Spongiibacteraceae</taxon>
        <taxon>Spongiibacter</taxon>
    </lineage>
</organism>
<dbReference type="NCBIfam" id="NF038106">
    <property type="entry name" value="gamma_NF038106"/>
    <property type="match status" value="1"/>
</dbReference>
<gene>
    <name evidence="1" type="ORF">IB286_07025</name>
</gene>
<keyword evidence="2" id="KW-1185">Reference proteome</keyword>
<protein>
    <submittedName>
        <fullName evidence="1">PA4642 family protein</fullName>
    </submittedName>
</protein>
<evidence type="ECO:0000313" key="1">
    <source>
        <dbReference type="EMBL" id="MBD2858760.1"/>
    </source>
</evidence>
<name>A0A927C3F6_9GAMM</name>
<dbReference type="EMBL" id="JACXLD010000003">
    <property type="protein sequence ID" value="MBD2858760.1"/>
    <property type="molecule type" value="Genomic_DNA"/>
</dbReference>
<dbReference type="AlphaFoldDB" id="A0A927C3F6"/>
<accession>A0A927C3F6</accession>